<dbReference type="EMBL" id="KN832883">
    <property type="protein sequence ID" value="KIM96700.1"/>
    <property type="molecule type" value="Genomic_DNA"/>
</dbReference>
<gene>
    <name evidence="1" type="ORF">OIDMADRAFT_58271</name>
</gene>
<dbReference type="HOGENOM" id="CLU_2073833_0_0_1"/>
<evidence type="ECO:0000313" key="1">
    <source>
        <dbReference type="EMBL" id="KIM96700.1"/>
    </source>
</evidence>
<proteinExistence type="predicted"/>
<sequence>MGIELAKLCICIGHVPTSPYTTLGRRSLWTKALMVVRKVDLGISTPGLELDRLDHELADRYETLHPDVSNVSRSLANERSSCSYTEWHWMVVDMLRLTLINLLHRPRSFRPFPTNVAN</sequence>
<dbReference type="AlphaFoldDB" id="A0A0C3GKP3"/>
<reference evidence="1 2" key="1">
    <citation type="submission" date="2014-04" db="EMBL/GenBank/DDBJ databases">
        <authorList>
            <consortium name="DOE Joint Genome Institute"/>
            <person name="Kuo A."/>
            <person name="Martino E."/>
            <person name="Perotto S."/>
            <person name="Kohler A."/>
            <person name="Nagy L.G."/>
            <person name="Floudas D."/>
            <person name="Copeland A."/>
            <person name="Barry K.W."/>
            <person name="Cichocki N."/>
            <person name="Veneault-Fourrey C."/>
            <person name="LaButti K."/>
            <person name="Lindquist E.A."/>
            <person name="Lipzen A."/>
            <person name="Lundell T."/>
            <person name="Morin E."/>
            <person name="Murat C."/>
            <person name="Sun H."/>
            <person name="Tunlid A."/>
            <person name="Henrissat B."/>
            <person name="Grigoriev I.V."/>
            <person name="Hibbett D.S."/>
            <person name="Martin F."/>
            <person name="Nordberg H.P."/>
            <person name="Cantor M.N."/>
            <person name="Hua S.X."/>
        </authorList>
    </citation>
    <scope>NUCLEOTIDE SEQUENCE [LARGE SCALE GENOMIC DNA]</scope>
    <source>
        <strain evidence="1 2">Zn</strain>
    </source>
</reference>
<protein>
    <submittedName>
        <fullName evidence="1">Uncharacterized protein</fullName>
    </submittedName>
</protein>
<accession>A0A0C3GKP3</accession>
<reference evidence="2" key="2">
    <citation type="submission" date="2015-01" db="EMBL/GenBank/DDBJ databases">
        <title>Evolutionary Origins and Diversification of the Mycorrhizal Mutualists.</title>
        <authorList>
            <consortium name="DOE Joint Genome Institute"/>
            <consortium name="Mycorrhizal Genomics Consortium"/>
            <person name="Kohler A."/>
            <person name="Kuo A."/>
            <person name="Nagy L.G."/>
            <person name="Floudas D."/>
            <person name="Copeland A."/>
            <person name="Barry K.W."/>
            <person name="Cichocki N."/>
            <person name="Veneault-Fourrey C."/>
            <person name="LaButti K."/>
            <person name="Lindquist E.A."/>
            <person name="Lipzen A."/>
            <person name="Lundell T."/>
            <person name="Morin E."/>
            <person name="Murat C."/>
            <person name="Riley R."/>
            <person name="Ohm R."/>
            <person name="Sun H."/>
            <person name="Tunlid A."/>
            <person name="Henrissat B."/>
            <person name="Grigoriev I.V."/>
            <person name="Hibbett D.S."/>
            <person name="Martin F."/>
        </authorList>
    </citation>
    <scope>NUCLEOTIDE SEQUENCE [LARGE SCALE GENOMIC DNA]</scope>
    <source>
        <strain evidence="2">Zn</strain>
    </source>
</reference>
<keyword evidence="2" id="KW-1185">Reference proteome</keyword>
<dbReference type="InParanoid" id="A0A0C3GKP3"/>
<organism evidence="1 2">
    <name type="scientific">Oidiodendron maius (strain Zn)</name>
    <dbReference type="NCBI Taxonomy" id="913774"/>
    <lineage>
        <taxon>Eukaryota</taxon>
        <taxon>Fungi</taxon>
        <taxon>Dikarya</taxon>
        <taxon>Ascomycota</taxon>
        <taxon>Pezizomycotina</taxon>
        <taxon>Leotiomycetes</taxon>
        <taxon>Leotiomycetes incertae sedis</taxon>
        <taxon>Myxotrichaceae</taxon>
        <taxon>Oidiodendron</taxon>
    </lineage>
</organism>
<dbReference type="Proteomes" id="UP000054321">
    <property type="component" value="Unassembled WGS sequence"/>
</dbReference>
<name>A0A0C3GKP3_OIDMZ</name>
<evidence type="ECO:0000313" key="2">
    <source>
        <dbReference type="Proteomes" id="UP000054321"/>
    </source>
</evidence>